<dbReference type="InterPro" id="IPR001920">
    <property type="entry name" value="Asp/Glu_race"/>
</dbReference>
<dbReference type="GO" id="GO:0016853">
    <property type="term" value="F:isomerase activity"/>
    <property type="evidence" value="ECO:0007669"/>
    <property type="project" value="UniProtKB-KW"/>
</dbReference>
<dbReference type="InterPro" id="IPR004380">
    <property type="entry name" value="Asp_race"/>
</dbReference>
<reference evidence="3 4" key="1">
    <citation type="submission" date="2022-06" db="EMBL/GenBank/DDBJ databases">
        <title>Isolation of gut microbiota from human fecal samples.</title>
        <authorList>
            <person name="Pamer E.G."/>
            <person name="Barat B."/>
            <person name="Waligurski E."/>
            <person name="Medina S."/>
            <person name="Paddock L."/>
            <person name="Mostad J."/>
        </authorList>
    </citation>
    <scope>NUCLEOTIDE SEQUENCE [LARGE SCALE GENOMIC DNA]</scope>
    <source>
        <strain evidence="3 4">DFI.9.73</strain>
    </source>
</reference>
<dbReference type="SUPFAM" id="SSF53681">
    <property type="entry name" value="Aspartate/glutamate racemase"/>
    <property type="match status" value="2"/>
</dbReference>
<evidence type="ECO:0000313" key="3">
    <source>
        <dbReference type="EMBL" id="MCQ4839540.1"/>
    </source>
</evidence>
<protein>
    <submittedName>
        <fullName evidence="3">Amino acid racemase</fullName>
        <ecNumber evidence="3">5.1.1.-</ecNumber>
    </submittedName>
</protein>
<dbReference type="Gene3D" id="3.40.50.1860">
    <property type="match status" value="2"/>
</dbReference>
<gene>
    <name evidence="3" type="ORF">NE695_06360</name>
</gene>
<name>A0ABT1RY55_9FIRM</name>
<dbReference type="PANTHER" id="PTHR21198">
    <property type="entry name" value="GLUTAMATE RACEMASE"/>
    <property type="match status" value="1"/>
</dbReference>
<dbReference type="PANTHER" id="PTHR21198:SF7">
    <property type="entry name" value="ASPARTATE-GLUTAMATE RACEMASE FAMILY"/>
    <property type="match status" value="1"/>
</dbReference>
<evidence type="ECO:0000256" key="1">
    <source>
        <dbReference type="ARBA" id="ARBA00007847"/>
    </source>
</evidence>
<dbReference type="GeneID" id="90532595"/>
<keyword evidence="4" id="KW-1185">Reference proteome</keyword>
<dbReference type="Pfam" id="PF01177">
    <property type="entry name" value="Asp_Glu_race"/>
    <property type="match status" value="1"/>
</dbReference>
<dbReference type="RefSeq" id="WP_066864537.1">
    <property type="nucleotide sequence ID" value="NZ_CABKVV010000014.1"/>
</dbReference>
<comment type="caution">
    <text evidence="3">The sequence shown here is derived from an EMBL/GenBank/DDBJ whole genome shotgun (WGS) entry which is preliminary data.</text>
</comment>
<dbReference type="EC" id="5.1.1.-" evidence="3"/>
<dbReference type="NCBIfam" id="TIGR00035">
    <property type="entry name" value="asp_race"/>
    <property type="match status" value="1"/>
</dbReference>
<dbReference type="InterPro" id="IPR033134">
    <property type="entry name" value="Asp/Glu_racemase_AS_2"/>
</dbReference>
<dbReference type="PROSITE" id="PS00924">
    <property type="entry name" value="ASP_GLU_RACEMASE_2"/>
    <property type="match status" value="1"/>
</dbReference>
<comment type="similarity">
    <text evidence="1">Belongs to the aspartate/glutamate racemases family.</text>
</comment>
<dbReference type="InterPro" id="IPR015942">
    <property type="entry name" value="Asp/Glu/hydantoin_racemase"/>
</dbReference>
<keyword evidence="2 3" id="KW-0413">Isomerase</keyword>
<proteinExistence type="inferred from homology"/>
<accession>A0ABT1RY55</accession>
<sequence length="238" mass="25533">MKSLGIIGGLGPMATAYLLQLIIEMTDAKTDQEHLDVIVFDRPSVPDRTSYILDPEKPSPLPSMQQTARTLEQLGAGCLCAPCVTSHYFYRELAGSVSIPFLNMLTETAQELKAAGRRKAGILATTGTVSTGLFQTALEACGLESAVPGSYGQNLVMSLIYDEIKAGRPADPEKFEAVSRELQLSGCDSLILGCTELSLIKKNTPLGHGYLDALEVLAKRCVQACGAPLKTEYSVLFT</sequence>
<organism evidence="3 4">
    <name type="scientific">Neglectibacter timonensis</name>
    <dbReference type="NCBI Taxonomy" id="1776382"/>
    <lineage>
        <taxon>Bacteria</taxon>
        <taxon>Bacillati</taxon>
        <taxon>Bacillota</taxon>
        <taxon>Clostridia</taxon>
        <taxon>Eubacteriales</taxon>
        <taxon>Oscillospiraceae</taxon>
        <taxon>Neglectibacter</taxon>
    </lineage>
</organism>
<evidence type="ECO:0000256" key="2">
    <source>
        <dbReference type="ARBA" id="ARBA00023235"/>
    </source>
</evidence>
<evidence type="ECO:0000313" key="4">
    <source>
        <dbReference type="Proteomes" id="UP001524473"/>
    </source>
</evidence>
<dbReference type="EMBL" id="JANFZH010000011">
    <property type="protein sequence ID" value="MCQ4839540.1"/>
    <property type="molecule type" value="Genomic_DNA"/>
</dbReference>
<dbReference type="Proteomes" id="UP001524473">
    <property type="component" value="Unassembled WGS sequence"/>
</dbReference>